<dbReference type="SUPFAM" id="SSF51430">
    <property type="entry name" value="NAD(P)-linked oxidoreductase"/>
    <property type="match status" value="1"/>
</dbReference>
<protein>
    <submittedName>
        <fullName evidence="3">Aldo/keto reductase</fullName>
    </submittedName>
</protein>
<dbReference type="GO" id="GO:0016491">
    <property type="term" value="F:oxidoreductase activity"/>
    <property type="evidence" value="ECO:0007669"/>
    <property type="project" value="UniProtKB-KW"/>
</dbReference>
<evidence type="ECO:0000256" key="1">
    <source>
        <dbReference type="ARBA" id="ARBA00023002"/>
    </source>
</evidence>
<dbReference type="Pfam" id="PF00248">
    <property type="entry name" value="Aldo_ket_red"/>
    <property type="match status" value="1"/>
</dbReference>
<dbReference type="InterPro" id="IPR050791">
    <property type="entry name" value="Aldo-Keto_reductase"/>
</dbReference>
<dbReference type="InterPro" id="IPR020471">
    <property type="entry name" value="AKR"/>
</dbReference>
<proteinExistence type="predicted"/>
<dbReference type="PRINTS" id="PR00069">
    <property type="entry name" value="ALDKETRDTASE"/>
</dbReference>
<accession>A0A9D1HP60</accession>
<evidence type="ECO:0000313" key="3">
    <source>
        <dbReference type="EMBL" id="HIU12964.1"/>
    </source>
</evidence>
<comment type="caution">
    <text evidence="3">The sequence shown here is derived from an EMBL/GenBank/DDBJ whole genome shotgun (WGS) entry which is preliminary data.</text>
</comment>
<evidence type="ECO:0000259" key="2">
    <source>
        <dbReference type="Pfam" id="PF00248"/>
    </source>
</evidence>
<dbReference type="AlphaFoldDB" id="A0A9D1HP60"/>
<gene>
    <name evidence="3" type="ORF">IAD15_02725</name>
</gene>
<dbReference type="InterPro" id="IPR036812">
    <property type="entry name" value="NAD(P)_OxRdtase_dom_sf"/>
</dbReference>
<keyword evidence="1" id="KW-0560">Oxidoreductase</keyword>
<dbReference type="InterPro" id="IPR023210">
    <property type="entry name" value="NADP_OxRdtase_dom"/>
</dbReference>
<dbReference type="Proteomes" id="UP000824175">
    <property type="component" value="Unassembled WGS sequence"/>
</dbReference>
<reference evidence="3" key="1">
    <citation type="submission" date="2020-10" db="EMBL/GenBank/DDBJ databases">
        <authorList>
            <person name="Gilroy R."/>
        </authorList>
    </citation>
    <scope>NUCLEOTIDE SEQUENCE</scope>
    <source>
        <strain evidence="3">CHK195-11698</strain>
    </source>
</reference>
<sequence>MGFTHAYGEPMEEKLAVERIRAAYEMGYRFFDTAQRYTGIDQNGQIVYNETVVGEALKDVRQDVIIATKCGITMRDGQRIVDGRPETIRATLQESLKRLQTDYVDIYYLHTPDPKVPMAVVAKTMKELYDKGLIRGWGVSQVNAEQLREANAVFEVSAVQNRYSMMAREQSAEVLETAAELQIPFIAFSPLANGYLSGAYKASDTFLEQGDFRARMPQFTEEGFKASQDLLGYLEKLALDKQATQAQIALAWMENLPQRVLPIPGSRQLSRLKENFESTKIQLSEAEVQTINDTLDQMTLGPVFLGSQNQR</sequence>
<organism evidence="3 4">
    <name type="scientific">Candidatus Fimiplasma intestinipullorum</name>
    <dbReference type="NCBI Taxonomy" id="2840825"/>
    <lineage>
        <taxon>Bacteria</taxon>
        <taxon>Bacillati</taxon>
        <taxon>Bacillota</taxon>
        <taxon>Clostridia</taxon>
        <taxon>Eubacteriales</taxon>
        <taxon>Candidatus Fimiplasma</taxon>
    </lineage>
</organism>
<reference evidence="3" key="2">
    <citation type="journal article" date="2021" name="PeerJ">
        <title>Extensive microbial diversity within the chicken gut microbiome revealed by metagenomics and culture.</title>
        <authorList>
            <person name="Gilroy R."/>
            <person name="Ravi A."/>
            <person name="Getino M."/>
            <person name="Pursley I."/>
            <person name="Horton D.L."/>
            <person name="Alikhan N.F."/>
            <person name="Baker D."/>
            <person name="Gharbi K."/>
            <person name="Hall N."/>
            <person name="Watson M."/>
            <person name="Adriaenssens E.M."/>
            <person name="Foster-Nyarko E."/>
            <person name="Jarju S."/>
            <person name="Secka A."/>
            <person name="Antonio M."/>
            <person name="Oren A."/>
            <person name="Chaudhuri R.R."/>
            <person name="La Ragione R."/>
            <person name="Hildebrand F."/>
            <person name="Pallen M.J."/>
        </authorList>
    </citation>
    <scope>NUCLEOTIDE SEQUENCE</scope>
    <source>
        <strain evidence="3">CHK195-11698</strain>
    </source>
</reference>
<dbReference type="PANTHER" id="PTHR43625">
    <property type="entry name" value="AFLATOXIN B1 ALDEHYDE REDUCTASE"/>
    <property type="match status" value="1"/>
</dbReference>
<feature type="domain" description="NADP-dependent oxidoreductase" evidence="2">
    <location>
        <begin position="7"/>
        <end position="293"/>
    </location>
</feature>
<evidence type="ECO:0000313" key="4">
    <source>
        <dbReference type="Proteomes" id="UP000824175"/>
    </source>
</evidence>
<dbReference type="EMBL" id="DVMJ01000018">
    <property type="protein sequence ID" value="HIU12964.1"/>
    <property type="molecule type" value="Genomic_DNA"/>
</dbReference>
<dbReference type="GO" id="GO:0005737">
    <property type="term" value="C:cytoplasm"/>
    <property type="evidence" value="ECO:0007669"/>
    <property type="project" value="TreeGrafter"/>
</dbReference>
<dbReference type="Gene3D" id="3.20.20.100">
    <property type="entry name" value="NADP-dependent oxidoreductase domain"/>
    <property type="match status" value="1"/>
</dbReference>
<dbReference type="PANTHER" id="PTHR43625:SF40">
    <property type="entry name" value="ALDO-KETO REDUCTASE YAKC [NADP(+)]"/>
    <property type="match status" value="1"/>
</dbReference>
<name>A0A9D1HP60_9FIRM</name>